<dbReference type="EMBL" id="AHAT01007649">
    <property type="status" value="NOT_ANNOTATED_CDS"/>
    <property type="molecule type" value="Genomic_DNA"/>
</dbReference>
<reference evidence="15" key="1">
    <citation type="submission" date="2011-12" db="EMBL/GenBank/DDBJ databases">
        <title>The Draft Genome of Lepisosteus oculatus.</title>
        <authorList>
            <consortium name="The Broad Institute Genome Assembly &amp; Analysis Group"/>
            <consortium name="Computational R&amp;D Group"/>
            <consortium name="and Sequencing Platform"/>
            <person name="Di Palma F."/>
            <person name="Alfoldi J."/>
            <person name="Johnson J."/>
            <person name="Berlin A."/>
            <person name="Gnerre S."/>
            <person name="Jaffe D."/>
            <person name="MacCallum I."/>
            <person name="Young S."/>
            <person name="Walker B.J."/>
            <person name="Lander E.S."/>
            <person name="Lindblad-Toh K."/>
        </authorList>
    </citation>
    <scope>NUCLEOTIDE SEQUENCE [LARGE SCALE GENOMIC DNA]</scope>
</reference>
<sequence length="204" mass="23408">CLGMSAMHEGIQALEEVGEVLLDCITNSNAEKTVKTAMEKQTLILSRLLETRKSAAQLVSDLLHTEEKVAHDLLDIQSQRNGVLEELDKLEKELQKSKSRKDMLQAEIEFLQKEIDSLREAEREVQVLQAEVDEDTTEIIPSTKYIVQLYHKVTKIKWDFNTEPDILRGVHFGKDIVTPINLDTREHSEGFISDYLWSLVSTEW</sequence>
<evidence type="ECO:0000313" key="15">
    <source>
        <dbReference type="Proteomes" id="UP000018468"/>
    </source>
</evidence>
<evidence type="ECO:0000256" key="12">
    <source>
        <dbReference type="RuleBase" id="RU368011"/>
    </source>
</evidence>
<dbReference type="PANTHER" id="PTHR22142:SF2">
    <property type="entry name" value="KINETOCHORE PROTEIN SPC24"/>
    <property type="match status" value="1"/>
</dbReference>
<evidence type="ECO:0000256" key="3">
    <source>
        <dbReference type="ARBA" id="ARBA00022454"/>
    </source>
</evidence>
<keyword evidence="5 12" id="KW-0498">Mitosis</keyword>
<dbReference type="Gene3D" id="3.30.160.570">
    <property type="entry name" value="Ncd80 complex, Spc24 subunit"/>
    <property type="match status" value="1"/>
</dbReference>
<evidence type="ECO:0000256" key="7">
    <source>
        <dbReference type="ARBA" id="ARBA00023054"/>
    </source>
</evidence>
<dbReference type="OMA" id="DQLWDFV"/>
<dbReference type="CDD" id="cd11565">
    <property type="entry name" value="RWD_Spc24"/>
    <property type="match status" value="1"/>
</dbReference>
<reference evidence="14" key="2">
    <citation type="submission" date="2025-08" db="UniProtKB">
        <authorList>
            <consortium name="Ensembl"/>
        </authorList>
    </citation>
    <scope>IDENTIFICATION</scope>
</reference>
<dbReference type="Bgee" id="ENSLOCG00000007731">
    <property type="expression patterns" value="Expressed in embryo and 13 other cell types or tissues"/>
</dbReference>
<evidence type="ECO:0000256" key="9">
    <source>
        <dbReference type="ARBA" id="ARBA00023306"/>
    </source>
</evidence>
<dbReference type="GeneTree" id="ENSGT00390000005584"/>
<evidence type="ECO:0000256" key="2">
    <source>
        <dbReference type="ARBA" id="ARBA00013690"/>
    </source>
</evidence>
<accession>W5MLX8</accession>
<reference evidence="14" key="3">
    <citation type="submission" date="2025-09" db="UniProtKB">
        <authorList>
            <consortium name="Ensembl"/>
        </authorList>
    </citation>
    <scope>IDENTIFICATION</scope>
</reference>
<dbReference type="GO" id="GO:0005634">
    <property type="term" value="C:nucleus"/>
    <property type="evidence" value="ECO:0007669"/>
    <property type="project" value="UniProtKB-SubCell"/>
</dbReference>
<comment type="subunit">
    <text evidence="12">Component of the NDC80 complex.</text>
</comment>
<evidence type="ECO:0000256" key="1">
    <source>
        <dbReference type="ARBA" id="ARBA00007804"/>
    </source>
</evidence>
<keyword evidence="4 12" id="KW-0132">Cell division</keyword>
<dbReference type="PANTHER" id="PTHR22142">
    <property type="match status" value="1"/>
</dbReference>
<comment type="function">
    <text evidence="11">Acts as a component of the essential kinetochore-associated NDC80 complex, which is required for chromosome segregation and spindle checkpoint activity. Required for kinetochore integrity and the organization of stable microtubule binding sites in the outer plate of the kinetochore. The NDC80 complex synergistically enhances the affinity of the SKA1 complex for microtubules and may allow the NDC80 complex to track depolymerizing microtubules.</text>
</comment>
<evidence type="ECO:0000256" key="5">
    <source>
        <dbReference type="ARBA" id="ARBA00022776"/>
    </source>
</evidence>
<keyword evidence="6 12" id="KW-0995">Kinetochore</keyword>
<dbReference type="Pfam" id="PF08286">
    <property type="entry name" value="Spc24"/>
    <property type="match status" value="1"/>
</dbReference>
<dbReference type="STRING" id="7918.ENSLOCP00000009387"/>
<evidence type="ECO:0000256" key="10">
    <source>
        <dbReference type="ARBA" id="ARBA00023328"/>
    </source>
</evidence>
<comment type="subcellular location">
    <subcellularLocation>
        <location evidence="12">Nucleus</location>
    </subcellularLocation>
    <subcellularLocation>
        <location evidence="12">Chromosome</location>
        <location evidence="12">Centromere</location>
        <location evidence="12">Kinetochore</location>
    </subcellularLocation>
</comment>
<evidence type="ECO:0000256" key="11">
    <source>
        <dbReference type="ARBA" id="ARBA00045419"/>
    </source>
</evidence>
<dbReference type="HOGENOM" id="CLU_119584_0_0_1"/>
<dbReference type="GO" id="GO:0031262">
    <property type="term" value="C:Ndc80 complex"/>
    <property type="evidence" value="ECO:0000318"/>
    <property type="project" value="GO_Central"/>
</dbReference>
<dbReference type="InParanoid" id="W5MLX8"/>
<dbReference type="Proteomes" id="UP000018468">
    <property type="component" value="Linkage group LG6"/>
</dbReference>
<evidence type="ECO:0000256" key="6">
    <source>
        <dbReference type="ARBA" id="ARBA00022838"/>
    </source>
</evidence>
<dbReference type="AlphaFoldDB" id="W5MLX8"/>
<dbReference type="Ensembl" id="ENSLOCT00000009398.1">
    <property type="protein sequence ID" value="ENSLOCP00000009387.1"/>
    <property type="gene ID" value="ENSLOCG00000007731.1"/>
</dbReference>
<dbReference type="FunCoup" id="W5MLX8">
    <property type="interactions" value="314"/>
</dbReference>
<dbReference type="InterPro" id="IPR013252">
    <property type="entry name" value="Ndc80_Spc24"/>
</dbReference>
<name>W5MLX8_LEPOC</name>
<protein>
    <recommendedName>
        <fullName evidence="2 12">Kinetochore protein Spc24</fullName>
    </recommendedName>
</protein>
<evidence type="ECO:0000256" key="13">
    <source>
        <dbReference type="SAM" id="Coils"/>
    </source>
</evidence>
<keyword evidence="9 12" id="KW-0131">Cell cycle</keyword>
<keyword evidence="10 12" id="KW-0137">Centromere</keyword>
<organism evidence="14 15">
    <name type="scientific">Lepisosteus oculatus</name>
    <name type="common">Spotted gar</name>
    <dbReference type="NCBI Taxonomy" id="7918"/>
    <lineage>
        <taxon>Eukaryota</taxon>
        <taxon>Metazoa</taxon>
        <taxon>Chordata</taxon>
        <taxon>Craniata</taxon>
        <taxon>Vertebrata</taxon>
        <taxon>Euteleostomi</taxon>
        <taxon>Actinopterygii</taxon>
        <taxon>Neopterygii</taxon>
        <taxon>Holostei</taxon>
        <taxon>Semionotiformes</taxon>
        <taxon>Lepisosteidae</taxon>
        <taxon>Lepisosteus</taxon>
    </lineage>
</organism>
<feature type="coiled-coil region" evidence="13">
    <location>
        <begin position="73"/>
        <end position="138"/>
    </location>
</feature>
<evidence type="ECO:0000256" key="4">
    <source>
        <dbReference type="ARBA" id="ARBA00022618"/>
    </source>
</evidence>
<keyword evidence="8 12" id="KW-0539">Nucleus</keyword>
<comment type="similarity">
    <text evidence="1 12">Belongs to the SPC24 family.</text>
</comment>
<evidence type="ECO:0000256" key="8">
    <source>
        <dbReference type="ARBA" id="ARBA00023242"/>
    </source>
</evidence>
<dbReference type="eggNOG" id="ENOG502S26V">
    <property type="taxonomic scope" value="Eukaryota"/>
</dbReference>
<proteinExistence type="inferred from homology"/>
<dbReference type="GO" id="GO:0051301">
    <property type="term" value="P:cell division"/>
    <property type="evidence" value="ECO:0007669"/>
    <property type="project" value="UniProtKB-UniRule"/>
</dbReference>
<dbReference type="GO" id="GO:0007059">
    <property type="term" value="P:chromosome segregation"/>
    <property type="evidence" value="ECO:0000318"/>
    <property type="project" value="GO_Central"/>
</dbReference>
<evidence type="ECO:0000313" key="14">
    <source>
        <dbReference type="Ensembl" id="ENSLOCP00000009387.1"/>
    </source>
</evidence>
<keyword evidence="15" id="KW-1185">Reference proteome</keyword>
<keyword evidence="7 13" id="KW-0175">Coiled coil</keyword>
<keyword evidence="3 12" id="KW-0158">Chromosome</keyword>